<evidence type="ECO:0000313" key="2">
    <source>
        <dbReference type="Proteomes" id="UP000037510"/>
    </source>
</evidence>
<dbReference type="AlphaFoldDB" id="A0A0L7L7I2"/>
<name>A0A0L7L7I2_OPEBR</name>
<proteinExistence type="predicted"/>
<dbReference type="InterPro" id="IPR011989">
    <property type="entry name" value="ARM-like"/>
</dbReference>
<dbReference type="Proteomes" id="UP000037510">
    <property type="component" value="Unassembled WGS sequence"/>
</dbReference>
<evidence type="ECO:0000313" key="1">
    <source>
        <dbReference type="EMBL" id="KOB71438.1"/>
    </source>
</evidence>
<dbReference type="EMBL" id="JTDY01002428">
    <property type="protein sequence ID" value="KOB71438.1"/>
    <property type="molecule type" value="Genomic_DNA"/>
</dbReference>
<gene>
    <name evidence="1" type="ORF">OBRU01_14270</name>
</gene>
<keyword evidence="2" id="KW-1185">Reference proteome</keyword>
<dbReference type="Gene3D" id="1.25.10.10">
    <property type="entry name" value="Leucine-rich Repeat Variant"/>
    <property type="match status" value="1"/>
</dbReference>
<protein>
    <submittedName>
        <fullName evidence="1">Importin-13</fullName>
    </submittedName>
</protein>
<comment type="caution">
    <text evidence="1">The sequence shown here is derived from an EMBL/GenBank/DDBJ whole genome shotgun (WGS) entry which is preliminary data.</text>
</comment>
<dbReference type="STRING" id="104452.A0A0L7L7I2"/>
<sequence>MLLFSFDFQPMFSILKQTVSALMGDVLPHMQQIAELTAAGCSQHPCAAGLDVVIVAGSEWTGARDLFRACVSSAARALTPHAAAKPDLAEGLFTLLVAITKKKPQYLDWIDDLLPDLVELGGATPRNQIEPLAELLLALNRAAWRDAELSTWLRDALGPAGFPTPHATNAHKHKFIAAVIKYVL</sequence>
<reference evidence="1 2" key="1">
    <citation type="journal article" date="2015" name="Genome Biol. Evol.">
        <title>The genome of winter moth (Operophtera brumata) provides a genomic perspective on sexual dimorphism and phenology.</title>
        <authorList>
            <person name="Derks M.F."/>
            <person name="Smit S."/>
            <person name="Salis L."/>
            <person name="Schijlen E."/>
            <person name="Bossers A."/>
            <person name="Mateman C."/>
            <person name="Pijl A.S."/>
            <person name="de Ridder D."/>
            <person name="Groenen M.A."/>
            <person name="Visser M.E."/>
            <person name="Megens H.J."/>
        </authorList>
    </citation>
    <scope>NUCLEOTIDE SEQUENCE [LARGE SCALE GENOMIC DNA]</scope>
    <source>
        <strain evidence="1">WM2013NL</strain>
        <tissue evidence="1">Head and thorax</tissue>
    </source>
</reference>
<organism evidence="1 2">
    <name type="scientific">Operophtera brumata</name>
    <name type="common">Winter moth</name>
    <name type="synonym">Phalaena brumata</name>
    <dbReference type="NCBI Taxonomy" id="104452"/>
    <lineage>
        <taxon>Eukaryota</taxon>
        <taxon>Metazoa</taxon>
        <taxon>Ecdysozoa</taxon>
        <taxon>Arthropoda</taxon>
        <taxon>Hexapoda</taxon>
        <taxon>Insecta</taxon>
        <taxon>Pterygota</taxon>
        <taxon>Neoptera</taxon>
        <taxon>Endopterygota</taxon>
        <taxon>Lepidoptera</taxon>
        <taxon>Glossata</taxon>
        <taxon>Ditrysia</taxon>
        <taxon>Geometroidea</taxon>
        <taxon>Geometridae</taxon>
        <taxon>Larentiinae</taxon>
        <taxon>Operophtera</taxon>
    </lineage>
</organism>
<accession>A0A0L7L7I2</accession>